<evidence type="ECO:0000313" key="12">
    <source>
        <dbReference type="Proteomes" id="UP000078090"/>
    </source>
</evidence>
<dbReference type="InterPro" id="IPR003660">
    <property type="entry name" value="HAMP_dom"/>
</dbReference>
<keyword evidence="3 8" id="KW-1133">Transmembrane helix</keyword>
<dbReference type="GO" id="GO:0006935">
    <property type="term" value="P:chemotaxis"/>
    <property type="evidence" value="ECO:0007669"/>
    <property type="project" value="InterPro"/>
</dbReference>
<reference evidence="11 12" key="1">
    <citation type="submission" date="2016-03" db="EMBL/GenBank/DDBJ databases">
        <authorList>
            <person name="Ploux O."/>
        </authorList>
    </citation>
    <scope>NUCLEOTIDE SEQUENCE [LARGE SCALE GENOMIC DNA]</scope>
    <source>
        <strain evidence="11 12">R-45363</strain>
    </source>
</reference>
<dbReference type="CDD" id="cd12913">
    <property type="entry name" value="PDC1_MCP_like"/>
    <property type="match status" value="1"/>
</dbReference>
<evidence type="ECO:0000256" key="1">
    <source>
        <dbReference type="ARBA" id="ARBA00004141"/>
    </source>
</evidence>
<keyword evidence="4 8" id="KW-0472">Membrane</keyword>
<dbReference type="FunFam" id="1.10.287.950:FF:000001">
    <property type="entry name" value="Methyl-accepting chemotaxis sensory transducer"/>
    <property type="match status" value="1"/>
</dbReference>
<dbReference type="PANTHER" id="PTHR32089">
    <property type="entry name" value="METHYL-ACCEPTING CHEMOTAXIS PROTEIN MCPB"/>
    <property type="match status" value="1"/>
</dbReference>
<name>A0A177MQ20_METMH</name>
<dbReference type="Gene3D" id="1.10.287.950">
    <property type="entry name" value="Methyl-accepting chemotaxis protein"/>
    <property type="match status" value="1"/>
</dbReference>
<dbReference type="EMBL" id="LUUG01000049">
    <property type="protein sequence ID" value="OAI07886.1"/>
    <property type="molecule type" value="Genomic_DNA"/>
</dbReference>
<evidence type="ECO:0000313" key="11">
    <source>
        <dbReference type="EMBL" id="OAI07886.1"/>
    </source>
</evidence>
<dbReference type="PROSITE" id="PS50111">
    <property type="entry name" value="CHEMOTAXIS_TRANSDUC_2"/>
    <property type="match status" value="1"/>
</dbReference>
<evidence type="ECO:0000256" key="2">
    <source>
        <dbReference type="ARBA" id="ARBA00022692"/>
    </source>
</evidence>
<evidence type="ECO:0000256" key="3">
    <source>
        <dbReference type="ARBA" id="ARBA00022989"/>
    </source>
</evidence>
<protein>
    <recommendedName>
        <fullName evidence="13">Methyl-accepting chemotaxis protein</fullName>
    </recommendedName>
</protein>
<dbReference type="Pfam" id="PF00015">
    <property type="entry name" value="MCPsignal"/>
    <property type="match status" value="1"/>
</dbReference>
<evidence type="ECO:0000256" key="6">
    <source>
        <dbReference type="ARBA" id="ARBA00029447"/>
    </source>
</evidence>
<dbReference type="GO" id="GO:0007165">
    <property type="term" value="P:signal transduction"/>
    <property type="evidence" value="ECO:0007669"/>
    <property type="project" value="UniProtKB-KW"/>
</dbReference>
<dbReference type="PRINTS" id="PR00260">
    <property type="entry name" value="CHEMTRNSDUCR"/>
</dbReference>
<dbReference type="Proteomes" id="UP000078090">
    <property type="component" value="Unassembled WGS sequence"/>
</dbReference>
<dbReference type="InterPro" id="IPR004090">
    <property type="entry name" value="Chemotax_Me-accpt_rcpt"/>
</dbReference>
<sequence length="704" mass="75499">MRKNSILSKLLVQNAASMAIIVLAIVGFGWYSARQTQEKIGAAITPAIESAARYRMESAALQVVQPLQAIFQSAYTVNRFHALATLDARQKALAGTPAMREHVNQIVRQSTEASPSVLSTYVTAELNGFDNADAHYVGDEKSGSSASGRYSPYWVRDEHGQISSVQEGENVITDETPQVAHPLNWWYTCPKLTRNTCVVDPYLYEGVLMASVVNPILDGDNYVGGAGTDVGLGFLSKTIGEANSGIYAGQGRILLISQAGVIAGDSRLQELATAAQSALADHYRLIENSIRDSSTHFSIASDAGKVYIVLPFKLAEGASTWAVYMEMPIAVVLAEQQAVEQLLDNQRNVTVTGQIGVAAAIVAVAMLLAWNVLGRLINPLKQVATNVRTITESNDLTKALPVASHDEVGELAGDLNILFDKLRLLINQIKASSKTVNLSSALSSKINADNAQRLSMQKREMQQVVSAMAEMAVSANDIAEHAQSAQSSTANAMQSVLKGCDVVQASTVKIASLSENIGQAIRVIEDMRLESTNITAIVDTISGIADQTNLLALNASIEAARAGDQGRGFAVVADEVRHLARSVQDATHEINKMVNSLISKTGKAVEVISIGRQRMDETVALSNAAEEALFIINDSVNRISDMNKHIAAAVKEQSHVTQNLDKNLNIIGDVIVELVESGTAAHTASSELNQQAAYLHGQVEQFRS</sequence>
<dbReference type="PROSITE" id="PS50885">
    <property type="entry name" value="HAMP"/>
    <property type="match status" value="1"/>
</dbReference>
<dbReference type="SMART" id="SM00283">
    <property type="entry name" value="MA"/>
    <property type="match status" value="1"/>
</dbReference>
<evidence type="ECO:0008006" key="13">
    <source>
        <dbReference type="Google" id="ProtNLM"/>
    </source>
</evidence>
<gene>
    <name evidence="11" type="ORF">A1332_00380</name>
</gene>
<dbReference type="RefSeq" id="WP_064007346.1">
    <property type="nucleotide sequence ID" value="NZ_LUUG01000049.1"/>
</dbReference>
<feature type="transmembrane region" description="Helical" evidence="8">
    <location>
        <begin position="355"/>
        <end position="373"/>
    </location>
</feature>
<feature type="domain" description="Methyl-accepting transducer" evidence="9">
    <location>
        <begin position="432"/>
        <end position="668"/>
    </location>
</feature>
<organism evidence="11 12">
    <name type="scientific">Methylomonas methanica</name>
    <dbReference type="NCBI Taxonomy" id="421"/>
    <lineage>
        <taxon>Bacteria</taxon>
        <taxon>Pseudomonadati</taxon>
        <taxon>Pseudomonadota</taxon>
        <taxon>Gammaproteobacteria</taxon>
        <taxon>Methylococcales</taxon>
        <taxon>Methylococcaceae</taxon>
        <taxon>Methylomonas</taxon>
    </lineage>
</organism>
<evidence type="ECO:0000259" key="10">
    <source>
        <dbReference type="PROSITE" id="PS50885"/>
    </source>
</evidence>
<evidence type="ECO:0000256" key="4">
    <source>
        <dbReference type="ARBA" id="ARBA00023136"/>
    </source>
</evidence>
<dbReference type="CDD" id="cd06225">
    <property type="entry name" value="HAMP"/>
    <property type="match status" value="1"/>
</dbReference>
<proteinExistence type="inferred from homology"/>
<dbReference type="CDD" id="cd11386">
    <property type="entry name" value="MCP_signal"/>
    <property type="match status" value="1"/>
</dbReference>
<dbReference type="SMART" id="SM00304">
    <property type="entry name" value="HAMP"/>
    <property type="match status" value="2"/>
</dbReference>
<dbReference type="InterPro" id="IPR004089">
    <property type="entry name" value="MCPsignal_dom"/>
</dbReference>
<dbReference type="OrthoDB" id="2489132at2"/>
<keyword evidence="5 7" id="KW-0807">Transducer</keyword>
<dbReference type="AlphaFoldDB" id="A0A177MQ20"/>
<evidence type="ECO:0000256" key="8">
    <source>
        <dbReference type="SAM" id="Phobius"/>
    </source>
</evidence>
<dbReference type="SUPFAM" id="SSF58104">
    <property type="entry name" value="Methyl-accepting chemotaxis protein (MCP) signaling domain"/>
    <property type="match status" value="1"/>
</dbReference>
<comment type="similarity">
    <text evidence="6">Belongs to the methyl-accepting chemotaxis (MCP) protein family.</text>
</comment>
<dbReference type="Pfam" id="PF00672">
    <property type="entry name" value="HAMP"/>
    <property type="match status" value="1"/>
</dbReference>
<dbReference type="Gene3D" id="3.30.450.20">
    <property type="entry name" value="PAS domain"/>
    <property type="match status" value="1"/>
</dbReference>
<dbReference type="GO" id="GO:0004888">
    <property type="term" value="F:transmembrane signaling receptor activity"/>
    <property type="evidence" value="ECO:0007669"/>
    <property type="project" value="InterPro"/>
</dbReference>
<comment type="subcellular location">
    <subcellularLocation>
        <location evidence="1">Membrane</location>
        <topology evidence="1">Multi-pass membrane protein</topology>
    </subcellularLocation>
</comment>
<evidence type="ECO:0000259" key="9">
    <source>
        <dbReference type="PROSITE" id="PS50111"/>
    </source>
</evidence>
<comment type="caution">
    <text evidence="11">The sequence shown here is derived from an EMBL/GenBank/DDBJ whole genome shotgun (WGS) entry which is preliminary data.</text>
</comment>
<feature type="transmembrane region" description="Helical" evidence="8">
    <location>
        <begin position="12"/>
        <end position="31"/>
    </location>
</feature>
<accession>A0A177MQ20</accession>
<dbReference type="GO" id="GO:0016020">
    <property type="term" value="C:membrane"/>
    <property type="evidence" value="ECO:0007669"/>
    <property type="project" value="UniProtKB-SubCell"/>
</dbReference>
<evidence type="ECO:0000256" key="5">
    <source>
        <dbReference type="ARBA" id="ARBA00023224"/>
    </source>
</evidence>
<feature type="domain" description="HAMP" evidence="10">
    <location>
        <begin position="374"/>
        <end position="427"/>
    </location>
</feature>
<dbReference type="PANTHER" id="PTHR32089:SF119">
    <property type="entry name" value="METHYL-ACCEPTING CHEMOTAXIS PROTEIN CTPL"/>
    <property type="match status" value="1"/>
</dbReference>
<evidence type="ECO:0000256" key="7">
    <source>
        <dbReference type="PROSITE-ProRule" id="PRU00284"/>
    </source>
</evidence>
<keyword evidence="2 8" id="KW-0812">Transmembrane</keyword>